<reference evidence="7 8" key="1">
    <citation type="submission" date="2016-10" db="EMBL/GenBank/DDBJ databases">
        <authorList>
            <person name="de Groot N.N."/>
        </authorList>
    </citation>
    <scope>NUCLEOTIDE SEQUENCE [LARGE SCALE GENOMIC DNA]</scope>
    <source>
        <strain evidence="7 8">GAS522</strain>
    </source>
</reference>
<dbReference type="RefSeq" id="WP_074815628.1">
    <property type="nucleotide sequence ID" value="NZ_FNTI01000001.1"/>
</dbReference>
<feature type="transmembrane region" description="Helical" evidence="6">
    <location>
        <begin position="38"/>
        <end position="63"/>
    </location>
</feature>
<name>A0A1H4PYY8_9BRAD</name>
<evidence type="ECO:0000256" key="3">
    <source>
        <dbReference type="ARBA" id="ARBA00022692"/>
    </source>
</evidence>
<evidence type="ECO:0000256" key="6">
    <source>
        <dbReference type="SAM" id="Phobius"/>
    </source>
</evidence>
<dbReference type="InterPro" id="IPR051311">
    <property type="entry name" value="DedA_domain"/>
</dbReference>
<proteinExistence type="predicted"/>
<keyword evidence="5 6" id="KW-0472">Membrane</keyword>
<evidence type="ECO:0000256" key="4">
    <source>
        <dbReference type="ARBA" id="ARBA00022989"/>
    </source>
</evidence>
<evidence type="ECO:0000313" key="7">
    <source>
        <dbReference type="EMBL" id="SEC12609.1"/>
    </source>
</evidence>
<keyword evidence="3 6" id="KW-0812">Transmembrane</keyword>
<dbReference type="EMBL" id="FNTI01000001">
    <property type="protein sequence ID" value="SEC12609.1"/>
    <property type="molecule type" value="Genomic_DNA"/>
</dbReference>
<comment type="subcellular location">
    <subcellularLocation>
        <location evidence="1">Cell membrane</location>
        <topology evidence="1">Multi-pass membrane protein</topology>
    </subcellularLocation>
</comment>
<sequence>MSAGLNVPACIALLAELGPIGIAGVALAEKLFPVLPSYFVFVLLGTAASGRSDLAVTFAAAAARSTLGALGWYCVGLRLGPTRVESLVERFGRYIFLKPALYSRSMLRIAPE</sequence>
<evidence type="ECO:0000256" key="2">
    <source>
        <dbReference type="ARBA" id="ARBA00022475"/>
    </source>
</evidence>
<dbReference type="PANTHER" id="PTHR42709:SF6">
    <property type="entry name" value="UNDECAPRENYL PHOSPHATE TRANSPORTER A"/>
    <property type="match status" value="1"/>
</dbReference>
<dbReference type="GO" id="GO:0005886">
    <property type="term" value="C:plasma membrane"/>
    <property type="evidence" value="ECO:0007669"/>
    <property type="project" value="UniProtKB-SubCell"/>
</dbReference>
<organism evidence="7 8">
    <name type="scientific">Bradyrhizobium lablabi</name>
    <dbReference type="NCBI Taxonomy" id="722472"/>
    <lineage>
        <taxon>Bacteria</taxon>
        <taxon>Pseudomonadati</taxon>
        <taxon>Pseudomonadota</taxon>
        <taxon>Alphaproteobacteria</taxon>
        <taxon>Hyphomicrobiales</taxon>
        <taxon>Nitrobacteraceae</taxon>
        <taxon>Bradyrhizobium</taxon>
    </lineage>
</organism>
<dbReference type="Proteomes" id="UP000183208">
    <property type="component" value="Unassembled WGS sequence"/>
</dbReference>
<dbReference type="PANTHER" id="PTHR42709">
    <property type="entry name" value="ALKALINE PHOSPHATASE LIKE PROTEIN"/>
    <property type="match status" value="1"/>
</dbReference>
<protein>
    <submittedName>
        <fullName evidence="7">Uncharacterized protein</fullName>
    </submittedName>
</protein>
<keyword evidence="2" id="KW-1003">Cell membrane</keyword>
<evidence type="ECO:0000256" key="5">
    <source>
        <dbReference type="ARBA" id="ARBA00023136"/>
    </source>
</evidence>
<evidence type="ECO:0000256" key="1">
    <source>
        <dbReference type="ARBA" id="ARBA00004651"/>
    </source>
</evidence>
<accession>A0A1H4PYY8</accession>
<gene>
    <name evidence="7" type="ORF">SAMN05444171_0715</name>
</gene>
<keyword evidence="4 6" id="KW-1133">Transmembrane helix</keyword>
<dbReference type="AlphaFoldDB" id="A0A1H4PYY8"/>
<evidence type="ECO:0000313" key="8">
    <source>
        <dbReference type="Proteomes" id="UP000183208"/>
    </source>
</evidence>